<sequence length="61" mass="7163">MELIWIMLVFFLFITILFVVLAFAFPEWFGITGKKALEVQKHQQENPEGAPENTEHKKDEI</sequence>
<dbReference type="AlphaFoldDB" id="M4VRH4"/>
<dbReference type="RefSeq" id="WP_015470274.1">
    <property type="nucleotide sequence ID" value="NC_020813.1"/>
</dbReference>
<keyword evidence="2" id="KW-1133">Transmembrane helix</keyword>
<evidence type="ECO:0000313" key="3">
    <source>
        <dbReference type="EMBL" id="AGH95784.1"/>
    </source>
</evidence>
<dbReference type="KEGG" id="bex:A11Q_1568"/>
<evidence type="ECO:0000256" key="1">
    <source>
        <dbReference type="SAM" id="MobiDB-lite"/>
    </source>
</evidence>
<evidence type="ECO:0000256" key="2">
    <source>
        <dbReference type="SAM" id="Phobius"/>
    </source>
</evidence>
<dbReference type="HOGENOM" id="CLU_2913156_0_0_7"/>
<protein>
    <submittedName>
        <fullName evidence="3">Uncharacterized protein</fullName>
    </submittedName>
</protein>
<organism evidence="3 4">
    <name type="scientific">Pseudobdellovibrio exovorus JSS</name>
    <dbReference type="NCBI Taxonomy" id="1184267"/>
    <lineage>
        <taxon>Bacteria</taxon>
        <taxon>Pseudomonadati</taxon>
        <taxon>Bdellovibrionota</taxon>
        <taxon>Bdellovibrionia</taxon>
        <taxon>Bdellovibrionales</taxon>
        <taxon>Pseudobdellovibrionaceae</taxon>
        <taxon>Pseudobdellovibrio</taxon>
    </lineage>
</organism>
<keyword evidence="2" id="KW-0812">Transmembrane</keyword>
<keyword evidence="4" id="KW-1185">Reference proteome</keyword>
<proteinExistence type="predicted"/>
<feature type="region of interest" description="Disordered" evidence="1">
    <location>
        <begin position="40"/>
        <end position="61"/>
    </location>
</feature>
<gene>
    <name evidence="3" type="ORF">A11Q_1568</name>
</gene>
<dbReference type="STRING" id="1184267.A11Q_1568"/>
<name>M4VRH4_9BACT</name>
<reference evidence="3 4" key="1">
    <citation type="journal article" date="2013" name="ISME J.">
        <title>By their genes ye shall know them: genomic signatures of predatory bacteria.</title>
        <authorList>
            <person name="Pasternak Z."/>
            <person name="Pietrokovski S."/>
            <person name="Rotem O."/>
            <person name="Gophna U."/>
            <person name="Lurie-Weinberger M.N."/>
            <person name="Jurkevitch E."/>
        </authorList>
    </citation>
    <scope>NUCLEOTIDE SEQUENCE [LARGE SCALE GENOMIC DNA]</scope>
    <source>
        <strain evidence="3 4">JSS</strain>
    </source>
</reference>
<feature type="transmembrane region" description="Helical" evidence="2">
    <location>
        <begin position="6"/>
        <end position="25"/>
    </location>
</feature>
<dbReference type="EMBL" id="CP003537">
    <property type="protein sequence ID" value="AGH95784.1"/>
    <property type="molecule type" value="Genomic_DNA"/>
</dbReference>
<keyword evidence="2" id="KW-0472">Membrane</keyword>
<accession>M4VRH4</accession>
<dbReference type="PATRIC" id="fig|1184267.3.peg.1586"/>
<dbReference type="Proteomes" id="UP000012040">
    <property type="component" value="Chromosome"/>
</dbReference>
<evidence type="ECO:0000313" key="4">
    <source>
        <dbReference type="Proteomes" id="UP000012040"/>
    </source>
</evidence>